<keyword evidence="3" id="KW-0804">Transcription</keyword>
<dbReference type="EMBL" id="CACRUT010000015">
    <property type="protein sequence ID" value="VYU32208.1"/>
    <property type="molecule type" value="Genomic_DNA"/>
</dbReference>
<evidence type="ECO:0000256" key="2">
    <source>
        <dbReference type="ARBA" id="ARBA00023015"/>
    </source>
</evidence>
<dbReference type="InterPro" id="IPR006645">
    <property type="entry name" value="NGN-like_dom"/>
</dbReference>
<dbReference type="AlphaFoldDB" id="A0A6N3DXU3"/>
<dbReference type="GO" id="GO:0031564">
    <property type="term" value="P:transcription antitermination"/>
    <property type="evidence" value="ECO:0007669"/>
    <property type="project" value="UniProtKB-KW"/>
</dbReference>
<evidence type="ECO:0000256" key="3">
    <source>
        <dbReference type="ARBA" id="ARBA00023163"/>
    </source>
</evidence>
<reference evidence="5" key="1">
    <citation type="submission" date="2019-11" db="EMBL/GenBank/DDBJ databases">
        <authorList>
            <person name="Feng L."/>
        </authorList>
    </citation>
    <scope>NUCLEOTIDE SEQUENCE</scope>
    <source>
        <strain evidence="5">PclaraLFYP37</strain>
    </source>
</reference>
<protein>
    <submittedName>
        <fullName evidence="5">Transcription antitermination protein NusG</fullName>
    </submittedName>
</protein>
<dbReference type="SUPFAM" id="SSF82679">
    <property type="entry name" value="N-utilization substance G protein NusG, N-terminal domain"/>
    <property type="match status" value="1"/>
</dbReference>
<dbReference type="PANTHER" id="PTHR30265:SF4">
    <property type="entry name" value="KOW MOTIF FAMILY PROTEIN, EXPRESSED"/>
    <property type="match status" value="1"/>
</dbReference>
<evidence type="ECO:0000313" key="5">
    <source>
        <dbReference type="EMBL" id="VYU32208.1"/>
    </source>
</evidence>
<dbReference type="InterPro" id="IPR043425">
    <property type="entry name" value="NusG-like"/>
</dbReference>
<dbReference type="Gene3D" id="3.30.70.940">
    <property type="entry name" value="NusG, N-terminal domain"/>
    <property type="match status" value="1"/>
</dbReference>
<accession>A0A6N3DXU3</accession>
<proteinExistence type="predicted"/>
<dbReference type="PANTHER" id="PTHR30265">
    <property type="entry name" value="RHO-INTERACTING TRANSCRIPTION TERMINATION FACTOR NUSG"/>
    <property type="match status" value="1"/>
</dbReference>
<gene>
    <name evidence="5" type="ORF">PCLFYP37_02510</name>
</gene>
<dbReference type="GO" id="GO:0006354">
    <property type="term" value="P:DNA-templated transcription elongation"/>
    <property type="evidence" value="ECO:0007669"/>
    <property type="project" value="InterPro"/>
</dbReference>
<keyword evidence="2" id="KW-0805">Transcription regulation</keyword>
<name>A0A6N3DXU3_9BACT</name>
<keyword evidence="1" id="KW-0889">Transcription antitermination</keyword>
<dbReference type="RefSeq" id="WP_412442012.1">
    <property type="nucleotide sequence ID" value="NZ_CACRUT010000015.1"/>
</dbReference>
<feature type="domain" description="NusG-like N-terminal" evidence="4">
    <location>
        <begin position="29"/>
        <end position="91"/>
    </location>
</feature>
<dbReference type="InterPro" id="IPR036735">
    <property type="entry name" value="NGN_dom_sf"/>
</dbReference>
<organism evidence="5">
    <name type="scientific">Paraprevotella clara</name>
    <dbReference type="NCBI Taxonomy" id="454154"/>
    <lineage>
        <taxon>Bacteria</taxon>
        <taxon>Pseudomonadati</taxon>
        <taxon>Bacteroidota</taxon>
        <taxon>Bacteroidia</taxon>
        <taxon>Bacteroidales</taxon>
        <taxon>Prevotellaceae</taxon>
        <taxon>Paraprevotella</taxon>
    </lineage>
</organism>
<dbReference type="Pfam" id="PF02357">
    <property type="entry name" value="NusG"/>
    <property type="match status" value="1"/>
</dbReference>
<sequence length="519" mass="59843">MTIPEHTDTETDRSVKPRRHDKLNKVDFQWFVIRTLPHQERKLADLLSAHLSHTHNILEVYCPTHTTVNLEDKVRKPQTPLFAGYVFVLSTQEALVDFIDKQYPDGTILYERRTESGRKACLLTIPEGQMRFFKDFNENYAEHVIVLERPYNNYAFNPKTGEPNEIVKVLDGPLKGREGYLTRFHKERRLVFNMKAIDSNRHFAVSIPNVWNFQVVRLHNTEGDRQTIGTRKARAVDWLIGMLESCGYDGKTLPMLYEIVESLAVKPSFAELRKDLIRKGHEALSQRMASLSAQDAELILNLVRYEHDNPGYVRNHWDKHVIRPFLTPASGVEFEDGKDEAVLPHAHFTEIIRKTDITEQAYRPSKGEEESITTTYYSHIGIMSDMLHGGYILFANWDIFLGQYFLTTGKANERLVEGTIRNGKSAKNGNAQEEKLIESFRNFAPTLYRVLTDKDSAVKALRRLKIGEETLNVLAIMATDIDSAKERLATTCIEICKEINATTHLAVWRRYLQTVWLHQ</sequence>
<evidence type="ECO:0000256" key="1">
    <source>
        <dbReference type="ARBA" id="ARBA00022814"/>
    </source>
</evidence>
<dbReference type="CDD" id="cd09895">
    <property type="entry name" value="NGN_SP_UpxY"/>
    <property type="match status" value="1"/>
</dbReference>
<evidence type="ECO:0000259" key="4">
    <source>
        <dbReference type="Pfam" id="PF02357"/>
    </source>
</evidence>